<keyword evidence="3 6" id="KW-0690">Ribosome biogenesis</keyword>
<feature type="compositionally biased region" description="Polar residues" evidence="8">
    <location>
        <begin position="71"/>
        <end position="82"/>
    </location>
</feature>
<evidence type="ECO:0000256" key="6">
    <source>
        <dbReference type="RuleBase" id="RU368027"/>
    </source>
</evidence>
<feature type="compositionally biased region" description="Basic and acidic residues" evidence="8">
    <location>
        <begin position="140"/>
        <end position="169"/>
    </location>
</feature>
<feature type="compositionally biased region" description="Basic residues" evidence="8">
    <location>
        <begin position="221"/>
        <end position="233"/>
    </location>
</feature>
<dbReference type="GO" id="GO:0030686">
    <property type="term" value="C:90S preribosome"/>
    <property type="evidence" value="ECO:0007669"/>
    <property type="project" value="TreeGrafter"/>
</dbReference>
<dbReference type="EMBL" id="JAIWYP010000003">
    <property type="protein sequence ID" value="KAH3850729.1"/>
    <property type="molecule type" value="Genomic_DNA"/>
</dbReference>
<sequence length="383" mass="45191">MKRSFVKHDIALGETDIIEKKKIHRKRSLIGVTNNIENILDKKEFSNSNSANLTRFTAHGFSDSDGESQEINETPIVTQSKSKQQKLEDSVKYKEQFKRSEPSSKAMEQPHIKHKPNVEDFSDGAEDGSDKDDDDDFETTSDHSDISDDGKIGEESEPQEHDEMTKLKNELSSIPLEDLMKIKDKLGLKTFNKIMHGEKFEQKNRVFRRENKNRPMEVSSKKRVGLLRHHHAPKEKIRRDPRFDDLSGEFKEDHFSRNFSFLEEVKAKEKLLIKKKLKKTKNEEKKMELTKLYKKMTQREQTEEKQRKRMELEHTWKAKEKQLVKEGKAPYFLKKSDKKKLELAEKYKELQKSGKVDQYLMKKRKKNAQKMKKKLPGRHERFS</sequence>
<evidence type="ECO:0000256" key="7">
    <source>
        <dbReference type="SAM" id="Coils"/>
    </source>
</evidence>
<feature type="region of interest" description="Disordered" evidence="8">
    <location>
        <begin position="58"/>
        <end position="174"/>
    </location>
</feature>
<reference evidence="9" key="2">
    <citation type="submission" date="2020-11" db="EMBL/GenBank/DDBJ databases">
        <authorList>
            <person name="McCartney M.A."/>
            <person name="Auch B."/>
            <person name="Kono T."/>
            <person name="Mallez S."/>
            <person name="Becker A."/>
            <person name="Gohl D.M."/>
            <person name="Silverstein K.A.T."/>
            <person name="Koren S."/>
            <person name="Bechman K.B."/>
            <person name="Herman A."/>
            <person name="Abrahante J.E."/>
            <person name="Garbe J."/>
        </authorList>
    </citation>
    <scope>NUCLEOTIDE SEQUENCE</scope>
    <source>
        <strain evidence="9">Duluth1</strain>
        <tissue evidence="9">Whole animal</tissue>
    </source>
</reference>
<keyword evidence="5 6" id="KW-0539">Nucleus</keyword>
<dbReference type="PANTHER" id="PTHR21738:SF0">
    <property type="entry name" value="RIBOSOMAL RNA PROCESSING PROTEIN 36 HOMOLOG"/>
    <property type="match status" value="1"/>
</dbReference>
<dbReference type="Proteomes" id="UP000828390">
    <property type="component" value="Unassembled WGS sequence"/>
</dbReference>
<dbReference type="GO" id="GO:0000462">
    <property type="term" value="P:maturation of SSU-rRNA from tricistronic rRNA transcript (SSU-rRNA, 5.8S rRNA, LSU-rRNA)"/>
    <property type="evidence" value="ECO:0007669"/>
    <property type="project" value="TreeGrafter"/>
</dbReference>
<dbReference type="GO" id="GO:0005730">
    <property type="term" value="C:nucleolus"/>
    <property type="evidence" value="ECO:0007669"/>
    <property type="project" value="UniProtKB-SubCell"/>
</dbReference>
<feature type="compositionally biased region" description="Basic and acidic residues" evidence="8">
    <location>
        <begin position="85"/>
        <end position="102"/>
    </location>
</feature>
<organism evidence="9 10">
    <name type="scientific">Dreissena polymorpha</name>
    <name type="common">Zebra mussel</name>
    <name type="synonym">Mytilus polymorpha</name>
    <dbReference type="NCBI Taxonomy" id="45954"/>
    <lineage>
        <taxon>Eukaryota</taxon>
        <taxon>Metazoa</taxon>
        <taxon>Spiralia</taxon>
        <taxon>Lophotrochozoa</taxon>
        <taxon>Mollusca</taxon>
        <taxon>Bivalvia</taxon>
        <taxon>Autobranchia</taxon>
        <taxon>Heteroconchia</taxon>
        <taxon>Euheterodonta</taxon>
        <taxon>Imparidentia</taxon>
        <taxon>Neoheterodontei</taxon>
        <taxon>Myida</taxon>
        <taxon>Dreissenoidea</taxon>
        <taxon>Dreissenidae</taxon>
        <taxon>Dreissena</taxon>
    </lineage>
</organism>
<keyword evidence="7" id="KW-0175">Coiled coil</keyword>
<protein>
    <recommendedName>
        <fullName evidence="6">rRNA biogenesis protein RRP36</fullName>
    </recommendedName>
</protein>
<evidence type="ECO:0000256" key="3">
    <source>
        <dbReference type="ARBA" id="ARBA00022517"/>
    </source>
</evidence>
<reference evidence="9" key="1">
    <citation type="journal article" date="2019" name="bioRxiv">
        <title>The Genome of the Zebra Mussel, Dreissena polymorpha: A Resource for Invasive Species Research.</title>
        <authorList>
            <person name="McCartney M.A."/>
            <person name="Auch B."/>
            <person name="Kono T."/>
            <person name="Mallez S."/>
            <person name="Zhang Y."/>
            <person name="Obille A."/>
            <person name="Becker A."/>
            <person name="Abrahante J.E."/>
            <person name="Garbe J."/>
            <person name="Badalamenti J.P."/>
            <person name="Herman A."/>
            <person name="Mangelson H."/>
            <person name="Liachko I."/>
            <person name="Sullivan S."/>
            <person name="Sone E.D."/>
            <person name="Koren S."/>
            <person name="Silverstein K.A.T."/>
            <person name="Beckman K.B."/>
            <person name="Gohl D.M."/>
        </authorList>
    </citation>
    <scope>NUCLEOTIDE SEQUENCE</scope>
    <source>
        <strain evidence="9">Duluth1</strain>
        <tissue evidence="9">Whole animal</tissue>
    </source>
</reference>
<gene>
    <name evidence="9" type="ORF">DPMN_093202</name>
</gene>
<dbReference type="PANTHER" id="PTHR21738">
    <property type="entry name" value="RIBOSOMAL RNA PROCESSING PROTEIN 36 HOMOLOG"/>
    <property type="match status" value="1"/>
</dbReference>
<feature type="region of interest" description="Disordered" evidence="8">
    <location>
        <begin position="206"/>
        <end position="240"/>
    </location>
</feature>
<evidence type="ECO:0000313" key="9">
    <source>
        <dbReference type="EMBL" id="KAH3850729.1"/>
    </source>
</evidence>
<feature type="compositionally biased region" description="Acidic residues" evidence="8">
    <location>
        <begin position="120"/>
        <end position="139"/>
    </location>
</feature>
<name>A0A9D4L3R3_DREPO</name>
<dbReference type="Pfam" id="PF06102">
    <property type="entry name" value="RRP36"/>
    <property type="match status" value="1"/>
</dbReference>
<comment type="subunit">
    <text evidence="6">Associates with 90S and pre-40S pre-ribosomal particles.</text>
</comment>
<keyword evidence="10" id="KW-1185">Reference proteome</keyword>
<feature type="coiled-coil region" evidence="7">
    <location>
        <begin position="293"/>
        <end position="353"/>
    </location>
</feature>
<comment type="function">
    <text evidence="6">Component of the 90S pre-ribosome involved in the maturation of rRNAs. Required for early cleavages of the pre-RNAs in the 40S ribosomal subunit maturation pathway.</text>
</comment>
<evidence type="ECO:0000256" key="1">
    <source>
        <dbReference type="ARBA" id="ARBA00004604"/>
    </source>
</evidence>
<evidence type="ECO:0000256" key="2">
    <source>
        <dbReference type="ARBA" id="ARBA00009418"/>
    </source>
</evidence>
<evidence type="ECO:0000256" key="5">
    <source>
        <dbReference type="ARBA" id="ARBA00023242"/>
    </source>
</evidence>
<accession>A0A9D4L3R3</accession>
<dbReference type="AlphaFoldDB" id="A0A9D4L3R3"/>
<feature type="compositionally biased region" description="Basic residues" evidence="8">
    <location>
        <begin position="364"/>
        <end position="376"/>
    </location>
</feature>
<feature type="compositionally biased region" description="Basic and acidic residues" evidence="8">
    <location>
        <begin position="206"/>
        <end position="215"/>
    </location>
</feature>
<evidence type="ECO:0000256" key="8">
    <source>
        <dbReference type="SAM" id="MobiDB-lite"/>
    </source>
</evidence>
<comment type="caution">
    <text evidence="9">The sequence shown here is derived from an EMBL/GenBank/DDBJ whole genome shotgun (WGS) entry which is preliminary data.</text>
</comment>
<keyword evidence="6" id="KW-0687">Ribonucleoprotein</keyword>
<comment type="similarity">
    <text evidence="2 6">Belongs to the RRP36 family.</text>
</comment>
<comment type="subcellular location">
    <subcellularLocation>
        <location evidence="1 6">Nucleus</location>
        <location evidence="1 6">Nucleolus</location>
    </subcellularLocation>
</comment>
<dbReference type="InterPro" id="IPR009292">
    <property type="entry name" value="RRP36"/>
</dbReference>
<evidence type="ECO:0000313" key="10">
    <source>
        <dbReference type="Proteomes" id="UP000828390"/>
    </source>
</evidence>
<evidence type="ECO:0000256" key="4">
    <source>
        <dbReference type="ARBA" id="ARBA00022552"/>
    </source>
</evidence>
<feature type="region of interest" description="Disordered" evidence="8">
    <location>
        <begin position="364"/>
        <end position="383"/>
    </location>
</feature>
<proteinExistence type="inferred from homology"/>
<dbReference type="OrthoDB" id="448446at2759"/>
<keyword evidence="4 6" id="KW-0698">rRNA processing</keyword>